<proteinExistence type="predicted"/>
<protein>
    <submittedName>
        <fullName evidence="2">Uncharacterized protein</fullName>
    </submittedName>
</protein>
<reference evidence="2" key="1">
    <citation type="submission" date="2022-11" db="UniProtKB">
        <authorList>
            <consortium name="WormBaseParasite"/>
        </authorList>
    </citation>
    <scope>IDENTIFICATION</scope>
</reference>
<organism evidence="1 2">
    <name type="scientific">Romanomermis culicivorax</name>
    <name type="common">Nematode worm</name>
    <dbReference type="NCBI Taxonomy" id="13658"/>
    <lineage>
        <taxon>Eukaryota</taxon>
        <taxon>Metazoa</taxon>
        <taxon>Ecdysozoa</taxon>
        <taxon>Nematoda</taxon>
        <taxon>Enoplea</taxon>
        <taxon>Dorylaimia</taxon>
        <taxon>Mermithida</taxon>
        <taxon>Mermithoidea</taxon>
        <taxon>Mermithidae</taxon>
        <taxon>Romanomermis</taxon>
    </lineage>
</organism>
<dbReference type="Proteomes" id="UP000887565">
    <property type="component" value="Unplaced"/>
</dbReference>
<name>A0A915IU33_ROMCU</name>
<dbReference type="AlphaFoldDB" id="A0A915IU33"/>
<sequence>MIKILDLVGAQELDKETLFLILFRNYCILTPLRAPVGAAPVAPDRAAPVVRRTAAPIKILQQLCDNDFHLIIRLKNSTVVLDGDSPLGDGDAFCWSLATAAAACAAAADVKLAKKLLAKAAA</sequence>
<accession>A0A915IU33</accession>
<keyword evidence="1" id="KW-1185">Reference proteome</keyword>
<evidence type="ECO:0000313" key="1">
    <source>
        <dbReference type="Proteomes" id="UP000887565"/>
    </source>
</evidence>
<evidence type="ECO:0000313" key="2">
    <source>
        <dbReference type="WBParaSite" id="nRc.2.0.1.t16889-RA"/>
    </source>
</evidence>
<dbReference type="WBParaSite" id="nRc.2.0.1.t16889-RA">
    <property type="protein sequence ID" value="nRc.2.0.1.t16889-RA"/>
    <property type="gene ID" value="nRc.2.0.1.g16889"/>
</dbReference>